<evidence type="ECO:0000313" key="4">
    <source>
        <dbReference type="Proteomes" id="UP000406735"/>
    </source>
</evidence>
<feature type="transmembrane region" description="Helical" evidence="1">
    <location>
        <begin position="66"/>
        <end position="86"/>
    </location>
</feature>
<dbReference type="EMBL" id="VZCY01000089">
    <property type="protein sequence ID" value="MQN10404.1"/>
    <property type="molecule type" value="Genomic_DNA"/>
</dbReference>
<name>A0A6A7VYW6_9BACT</name>
<reference evidence="3 4" key="1">
    <citation type="submission" date="2019-09" db="EMBL/GenBank/DDBJ databases">
        <title>Distinct polysaccharide growth profiles of human intestinal Prevotella copri isolates.</title>
        <authorList>
            <person name="Fehlner-Peach H."/>
            <person name="Magnabosco C."/>
            <person name="Raghavan V."/>
            <person name="Scher J.U."/>
            <person name="Tett A."/>
            <person name="Cox L.M."/>
            <person name="Gottsegen C."/>
            <person name="Watters A."/>
            <person name="Wiltshire- Gordon J.D."/>
            <person name="Segata N."/>
            <person name="Bonneau R."/>
            <person name="Littman D.R."/>
        </authorList>
    </citation>
    <scope>NUCLEOTIDE SEQUENCE [LARGE SCALE GENOMIC DNA]</scope>
    <source>
        <strain evidence="4">iK21513</strain>
        <strain evidence="3">IK21513</strain>
    </source>
</reference>
<keyword evidence="1" id="KW-0472">Membrane</keyword>
<feature type="transmembrane region" description="Helical" evidence="1">
    <location>
        <begin position="6"/>
        <end position="22"/>
    </location>
</feature>
<accession>A0A6A7VYW6</accession>
<evidence type="ECO:0008006" key="5">
    <source>
        <dbReference type="Google" id="ProtNLM"/>
    </source>
</evidence>
<gene>
    <name evidence="3" type="ORF">F7D97_10870</name>
    <name evidence="2" type="ORF">ONS98_13810</name>
</gene>
<reference evidence="2" key="2">
    <citation type="submission" date="2022-11" db="EMBL/GenBank/DDBJ databases">
        <title>Genomic repertoires linked with pathogenic potency of arthritogenic Prevotella copri isolated from the gut of rheumatoid arthritis patients.</title>
        <authorList>
            <person name="Nii T."/>
            <person name="Maeda Y."/>
            <person name="Motooka D."/>
            <person name="Naito M."/>
            <person name="Matsumoto Y."/>
            <person name="Ogawa T."/>
            <person name="Oguro-Igashira E."/>
            <person name="Kishikawa T."/>
            <person name="Yamashita M."/>
            <person name="Koizumi S."/>
            <person name="Kurakawa T."/>
            <person name="Okumura R."/>
            <person name="Kayama H."/>
            <person name="Murakami M."/>
            <person name="Sakaguchi T."/>
            <person name="Das B."/>
            <person name="Nakamura S."/>
            <person name="Okada Y."/>
            <person name="Kumanogoh A."/>
            <person name="Takeda K."/>
        </authorList>
    </citation>
    <scope>NUCLEOTIDE SEQUENCE</scope>
    <source>
        <strain evidence="2">RA-N001-16</strain>
    </source>
</reference>
<evidence type="ECO:0000313" key="3">
    <source>
        <dbReference type="EMBL" id="MQN10404.1"/>
    </source>
</evidence>
<sequence>MSIMYLGQACICLPFYLLGFYGRNYLKREKRDRRVLVVSFVIWIFSFYKFYSPQNLSINLIEQNILAFYLEAIAGSFVVIELCKMISCRVLCFFGRNSIVPMMVQFSIIWLLMKFVRIESLSVYVVTSLAVCILSGFCIPLFRNKLYDIFK</sequence>
<keyword evidence="1" id="KW-1133">Transmembrane helix</keyword>
<proteinExistence type="predicted"/>
<protein>
    <recommendedName>
        <fullName evidence="5">Acyltransferase 3 domain-containing protein</fullName>
    </recommendedName>
</protein>
<evidence type="ECO:0000256" key="1">
    <source>
        <dbReference type="SAM" id="Phobius"/>
    </source>
</evidence>
<dbReference type="Proteomes" id="UP001209476">
    <property type="component" value="Unassembled WGS sequence"/>
</dbReference>
<keyword evidence="1" id="KW-0812">Transmembrane</keyword>
<feature type="transmembrane region" description="Helical" evidence="1">
    <location>
        <begin position="34"/>
        <end position="51"/>
    </location>
</feature>
<dbReference type="EMBL" id="JAPDUM010000002">
    <property type="protein sequence ID" value="MCW4166261.1"/>
    <property type="molecule type" value="Genomic_DNA"/>
</dbReference>
<organism evidence="3 4">
    <name type="scientific">Segatella copri</name>
    <dbReference type="NCBI Taxonomy" id="165179"/>
    <lineage>
        <taxon>Bacteria</taxon>
        <taxon>Pseudomonadati</taxon>
        <taxon>Bacteroidota</taxon>
        <taxon>Bacteroidia</taxon>
        <taxon>Bacteroidales</taxon>
        <taxon>Prevotellaceae</taxon>
        <taxon>Segatella</taxon>
    </lineage>
</organism>
<comment type="caution">
    <text evidence="3">The sequence shown here is derived from an EMBL/GenBank/DDBJ whole genome shotgun (WGS) entry which is preliminary data.</text>
</comment>
<dbReference type="RefSeq" id="WP_153079241.1">
    <property type="nucleotide sequence ID" value="NZ_JAPDUL010000002.1"/>
</dbReference>
<evidence type="ECO:0000313" key="2">
    <source>
        <dbReference type="EMBL" id="MCW4166261.1"/>
    </source>
</evidence>
<feature type="transmembrane region" description="Helical" evidence="1">
    <location>
        <begin position="122"/>
        <end position="142"/>
    </location>
</feature>
<feature type="transmembrane region" description="Helical" evidence="1">
    <location>
        <begin position="98"/>
        <end position="116"/>
    </location>
</feature>
<dbReference type="Proteomes" id="UP000406735">
    <property type="component" value="Unassembled WGS sequence"/>
</dbReference>
<dbReference type="AlphaFoldDB" id="A0A6A7VYW6"/>